<dbReference type="InterPro" id="IPR027417">
    <property type="entry name" value="P-loop_NTPase"/>
</dbReference>
<evidence type="ECO:0000313" key="10">
    <source>
        <dbReference type="Proteomes" id="UP000248889"/>
    </source>
</evidence>
<dbReference type="InterPro" id="IPR051677">
    <property type="entry name" value="AfsR-DnrI-RedD_regulator"/>
</dbReference>
<dbReference type="InterPro" id="IPR003593">
    <property type="entry name" value="AAA+_ATPase"/>
</dbReference>
<dbReference type="GO" id="GO:0003677">
    <property type="term" value="F:DNA binding"/>
    <property type="evidence" value="ECO:0007669"/>
    <property type="project" value="UniProtKB-UniRule"/>
</dbReference>
<dbReference type="PANTHER" id="PTHR35807:SF1">
    <property type="entry name" value="TRANSCRIPTIONAL REGULATOR REDD"/>
    <property type="match status" value="1"/>
</dbReference>
<evidence type="ECO:0000256" key="3">
    <source>
        <dbReference type="ARBA" id="ARBA00023015"/>
    </source>
</evidence>
<keyword evidence="4 6" id="KW-0238">DNA-binding</keyword>
<feature type="DNA-binding region" description="OmpR/PhoB-type" evidence="6">
    <location>
        <begin position="1"/>
        <end position="98"/>
    </location>
</feature>
<feature type="domain" description="OmpR/PhoB-type" evidence="8">
    <location>
        <begin position="1"/>
        <end position="98"/>
    </location>
</feature>
<dbReference type="SMART" id="SM00862">
    <property type="entry name" value="Trans_reg_C"/>
    <property type="match status" value="1"/>
</dbReference>
<dbReference type="PROSITE" id="PS51755">
    <property type="entry name" value="OMPR_PHOB"/>
    <property type="match status" value="1"/>
</dbReference>
<gene>
    <name evidence="9" type="ORF">DN069_09105</name>
</gene>
<keyword evidence="3" id="KW-0805">Transcription regulation</keyword>
<evidence type="ECO:0000256" key="1">
    <source>
        <dbReference type="ARBA" id="ARBA00005820"/>
    </source>
</evidence>
<dbReference type="GO" id="GO:0000160">
    <property type="term" value="P:phosphorelay signal transduction system"/>
    <property type="evidence" value="ECO:0007669"/>
    <property type="project" value="UniProtKB-KW"/>
</dbReference>
<sequence length="636" mass="67925">MTGMDRLRVETLGPLRAWAGPTEIALGPPKQRAVFAVLALSEGSLVSRDELVDHLWGPTPPATAVGSVHTYVSGLRRALAGPAGDALVSTGTGYALRLDPDRLDVRAVEQLAARAGSAREGDPVAAVAACEQALACWRPGAVLGGLPGPFAVEFRAWAADLRLRLLMERAELLLELDRPNGVADELRLHVAAHPYDERLRALLITALHRSGRTADALAQYQDLRRLLAEDLGIDPSAELRELNSSILSENGRIRTTADRALRAVATEPVCPAQLPCSVGAFTGRDDEVRRVLAASVPADREGRTTAGIMTVVGPGGVGKTALAVHCAHQSAGAYPDGQLYLNLGGFDPRQSPRSPADALHHLLASLNVADIPADQEQRAALWRSVVREKRLLIVLDNAESAEQVERLLPGAGPSFTLVTSRNRLSGLTMRYAARRVVLSPFGPRASLDLLTAVLGPARVRAELPAARRIAELCDGLPLALRIASEQLAAGSSPRLCDLVADLEDPRHRLDVLQIPDDELHSVRGALSCSYARLDAATAHAFRTLGLAPGADIRPEAAAARLGLPLPVTLTALRNLAAQHLLETTGRGFRMRELTRLYAEELSHRDEPPAESAAVTPLPRSRDVPRSAAEARHARAG</sequence>
<dbReference type="SUPFAM" id="SSF48452">
    <property type="entry name" value="TPR-like"/>
    <property type="match status" value="1"/>
</dbReference>
<dbReference type="CDD" id="cd15831">
    <property type="entry name" value="BTAD"/>
    <property type="match status" value="1"/>
</dbReference>
<dbReference type="GO" id="GO:0043531">
    <property type="term" value="F:ADP binding"/>
    <property type="evidence" value="ECO:0007669"/>
    <property type="project" value="InterPro"/>
</dbReference>
<reference evidence="9 10" key="1">
    <citation type="submission" date="2018-06" db="EMBL/GenBank/DDBJ databases">
        <title>Streptacidiphilus pinicola sp. nov., isolated from pine grove soil.</title>
        <authorList>
            <person name="Roh S.G."/>
            <person name="Park S."/>
            <person name="Kim M.-K."/>
            <person name="Yun B.-R."/>
            <person name="Park J."/>
            <person name="Kim M.J."/>
            <person name="Kim Y.S."/>
            <person name="Kim S.B."/>
        </authorList>
    </citation>
    <scope>NUCLEOTIDE SEQUENCE [LARGE SCALE GENOMIC DNA]</scope>
    <source>
        <strain evidence="9 10">MMS16-CNU450</strain>
    </source>
</reference>
<organism evidence="9 10">
    <name type="scientific">Streptacidiphilus pinicola</name>
    <dbReference type="NCBI Taxonomy" id="2219663"/>
    <lineage>
        <taxon>Bacteria</taxon>
        <taxon>Bacillati</taxon>
        <taxon>Actinomycetota</taxon>
        <taxon>Actinomycetes</taxon>
        <taxon>Kitasatosporales</taxon>
        <taxon>Streptomycetaceae</taxon>
        <taxon>Streptacidiphilus</taxon>
    </lineage>
</organism>
<dbReference type="Proteomes" id="UP000248889">
    <property type="component" value="Unassembled WGS sequence"/>
</dbReference>
<dbReference type="Pfam" id="PF13401">
    <property type="entry name" value="AAA_22"/>
    <property type="match status" value="1"/>
</dbReference>
<feature type="compositionally biased region" description="Basic and acidic residues" evidence="7">
    <location>
        <begin position="619"/>
        <end position="636"/>
    </location>
</feature>
<dbReference type="SMART" id="SM00382">
    <property type="entry name" value="AAA"/>
    <property type="match status" value="1"/>
</dbReference>
<dbReference type="Gene3D" id="3.40.50.300">
    <property type="entry name" value="P-loop containing nucleotide triphosphate hydrolases"/>
    <property type="match status" value="1"/>
</dbReference>
<name>A0A2X0ILD2_9ACTN</name>
<proteinExistence type="inferred from homology"/>
<evidence type="ECO:0000256" key="4">
    <source>
        <dbReference type="ARBA" id="ARBA00023125"/>
    </source>
</evidence>
<dbReference type="SUPFAM" id="SSF52540">
    <property type="entry name" value="P-loop containing nucleoside triphosphate hydrolases"/>
    <property type="match status" value="1"/>
</dbReference>
<dbReference type="Pfam" id="PF03704">
    <property type="entry name" value="BTAD"/>
    <property type="match status" value="1"/>
</dbReference>
<keyword evidence="10" id="KW-1185">Reference proteome</keyword>
<dbReference type="GO" id="GO:0006355">
    <property type="term" value="P:regulation of DNA-templated transcription"/>
    <property type="evidence" value="ECO:0007669"/>
    <property type="project" value="InterPro"/>
</dbReference>
<protein>
    <recommendedName>
        <fullName evidence="8">OmpR/PhoB-type domain-containing protein</fullName>
    </recommendedName>
</protein>
<dbReference type="EMBL" id="QKYN01000036">
    <property type="protein sequence ID" value="RAG85924.1"/>
    <property type="molecule type" value="Genomic_DNA"/>
</dbReference>
<dbReference type="AlphaFoldDB" id="A0A2X0ILD2"/>
<dbReference type="InterPro" id="IPR011990">
    <property type="entry name" value="TPR-like_helical_dom_sf"/>
</dbReference>
<dbReference type="Gene3D" id="1.10.10.10">
    <property type="entry name" value="Winged helix-like DNA-binding domain superfamily/Winged helix DNA-binding domain"/>
    <property type="match status" value="1"/>
</dbReference>
<dbReference type="InterPro" id="IPR036388">
    <property type="entry name" value="WH-like_DNA-bd_sf"/>
</dbReference>
<evidence type="ECO:0000256" key="6">
    <source>
        <dbReference type="PROSITE-ProRule" id="PRU01091"/>
    </source>
</evidence>
<dbReference type="PRINTS" id="PR00364">
    <property type="entry name" value="DISEASERSIST"/>
</dbReference>
<dbReference type="InterPro" id="IPR001867">
    <property type="entry name" value="OmpR/PhoB-type_DNA-bd"/>
</dbReference>
<keyword evidence="2" id="KW-0902">Two-component regulatory system</keyword>
<dbReference type="Gene3D" id="1.25.40.10">
    <property type="entry name" value="Tetratricopeptide repeat domain"/>
    <property type="match status" value="1"/>
</dbReference>
<dbReference type="SMART" id="SM01043">
    <property type="entry name" value="BTAD"/>
    <property type="match status" value="1"/>
</dbReference>
<dbReference type="InterPro" id="IPR016032">
    <property type="entry name" value="Sig_transdc_resp-reg_C-effctor"/>
</dbReference>
<evidence type="ECO:0000256" key="2">
    <source>
        <dbReference type="ARBA" id="ARBA00023012"/>
    </source>
</evidence>
<comment type="caution">
    <text evidence="9">The sequence shown here is derived from an EMBL/GenBank/DDBJ whole genome shotgun (WGS) entry which is preliminary data.</text>
</comment>
<dbReference type="Pfam" id="PF00486">
    <property type="entry name" value="Trans_reg_C"/>
    <property type="match status" value="1"/>
</dbReference>
<dbReference type="SUPFAM" id="SSF46894">
    <property type="entry name" value="C-terminal effector domain of the bipartite response regulators"/>
    <property type="match status" value="1"/>
</dbReference>
<keyword evidence="5" id="KW-0804">Transcription</keyword>
<evidence type="ECO:0000256" key="5">
    <source>
        <dbReference type="ARBA" id="ARBA00023163"/>
    </source>
</evidence>
<accession>A0A2X0ILD2</accession>
<dbReference type="InterPro" id="IPR005158">
    <property type="entry name" value="BTAD"/>
</dbReference>
<dbReference type="PANTHER" id="PTHR35807">
    <property type="entry name" value="TRANSCRIPTIONAL REGULATOR REDD-RELATED"/>
    <property type="match status" value="1"/>
</dbReference>
<feature type="region of interest" description="Disordered" evidence="7">
    <location>
        <begin position="601"/>
        <end position="636"/>
    </location>
</feature>
<dbReference type="InterPro" id="IPR049945">
    <property type="entry name" value="AAA_22"/>
</dbReference>
<evidence type="ECO:0000313" key="9">
    <source>
        <dbReference type="EMBL" id="RAG85924.1"/>
    </source>
</evidence>
<evidence type="ECO:0000259" key="8">
    <source>
        <dbReference type="PROSITE" id="PS51755"/>
    </source>
</evidence>
<evidence type="ECO:0000256" key="7">
    <source>
        <dbReference type="SAM" id="MobiDB-lite"/>
    </source>
</evidence>
<comment type="similarity">
    <text evidence="1">Belongs to the AfsR/DnrI/RedD regulatory family.</text>
</comment>